<dbReference type="SUPFAM" id="SSF55729">
    <property type="entry name" value="Acyl-CoA N-acyltransferases (Nat)"/>
    <property type="match status" value="1"/>
</dbReference>
<dbReference type="InterPro" id="IPR000182">
    <property type="entry name" value="GNAT_dom"/>
</dbReference>
<keyword evidence="3 6" id="KW-0808">Transferase</keyword>
<evidence type="ECO:0000313" key="7">
    <source>
        <dbReference type="Proteomes" id="UP000070539"/>
    </source>
</evidence>
<comment type="similarity">
    <text evidence="1">Belongs to the acetyltransferase family. RimI subfamily.</text>
</comment>
<feature type="domain" description="N-acetyltransferase" evidence="5">
    <location>
        <begin position="2"/>
        <end position="147"/>
    </location>
</feature>
<dbReference type="PROSITE" id="PS51186">
    <property type="entry name" value="GNAT"/>
    <property type="match status" value="1"/>
</dbReference>
<dbReference type="Proteomes" id="UP000070539">
    <property type="component" value="Unassembled WGS sequence"/>
</dbReference>
<name>A0A136WJ26_9FIRM</name>
<dbReference type="AlphaFoldDB" id="A0A136WJ26"/>
<dbReference type="PANTHER" id="PTHR43420:SF44">
    <property type="entry name" value="ACETYLTRANSFERASE YPEA"/>
    <property type="match status" value="1"/>
</dbReference>
<keyword evidence="7" id="KW-1185">Reference proteome</keyword>
<dbReference type="EMBL" id="LRVM01000001">
    <property type="protein sequence ID" value="KXL54531.1"/>
    <property type="molecule type" value="Genomic_DNA"/>
</dbReference>
<evidence type="ECO:0000256" key="3">
    <source>
        <dbReference type="ARBA" id="ARBA00022679"/>
    </source>
</evidence>
<evidence type="ECO:0000256" key="2">
    <source>
        <dbReference type="ARBA" id="ARBA00022490"/>
    </source>
</evidence>
<reference evidence="6 7" key="1">
    <citation type="submission" date="2016-01" db="EMBL/GenBank/DDBJ databases">
        <title>Genome sequence of Clostridium neopropionicum X4, DSM-3847.</title>
        <authorList>
            <person name="Poehlein A."/>
            <person name="Beck M.H."/>
            <person name="Bengelsdorf F.R."/>
            <person name="Daniel R."/>
            <person name="Duerre P."/>
        </authorList>
    </citation>
    <scope>NUCLEOTIDE SEQUENCE [LARGE SCALE GENOMIC DNA]</scope>
    <source>
        <strain evidence="6 7">DSM-3847</strain>
    </source>
</reference>
<dbReference type="InterPro" id="IPR016181">
    <property type="entry name" value="Acyl_CoA_acyltransferase"/>
</dbReference>
<evidence type="ECO:0000256" key="1">
    <source>
        <dbReference type="ARBA" id="ARBA00005395"/>
    </source>
</evidence>
<dbReference type="NCBIfam" id="TIGR01575">
    <property type="entry name" value="rimI"/>
    <property type="match status" value="1"/>
</dbReference>
<dbReference type="EC" id="2.3.1.-" evidence="6"/>
<comment type="caution">
    <text evidence="6">The sequence shown here is derived from an EMBL/GenBank/DDBJ whole genome shotgun (WGS) entry which is preliminary data.</text>
</comment>
<accession>A0A136WJ26</accession>
<dbReference type="Pfam" id="PF00583">
    <property type="entry name" value="Acetyltransf_1"/>
    <property type="match status" value="1"/>
</dbReference>
<organism evidence="6 7">
    <name type="scientific">Anaerotignum neopropionicum</name>
    <dbReference type="NCBI Taxonomy" id="36847"/>
    <lineage>
        <taxon>Bacteria</taxon>
        <taxon>Bacillati</taxon>
        <taxon>Bacillota</taxon>
        <taxon>Clostridia</taxon>
        <taxon>Lachnospirales</taxon>
        <taxon>Anaerotignaceae</taxon>
        <taxon>Anaerotignum</taxon>
    </lineage>
</organism>
<protein>
    <submittedName>
        <fullName evidence="6">Putative N-acetyltransferase YjcF</fullName>
        <ecNumber evidence="6">2.3.1.-</ecNumber>
    </submittedName>
</protein>
<dbReference type="OrthoDB" id="9794566at2"/>
<dbReference type="GO" id="GO:0008080">
    <property type="term" value="F:N-acetyltransferase activity"/>
    <property type="evidence" value="ECO:0007669"/>
    <property type="project" value="InterPro"/>
</dbReference>
<sequence length="159" mass="18576">MIKIVPMQEEHIDGVLVVEEEAFSIPWTRKDFEREVKENAMAIYFVAMDGEKVVGYAGMWHVITEGHITNVAVLREYRRQGIGDLLMVSMENAAAEKEMIGITLEVRINNEPAQRLYHKYGFRAEGIRKNYYSDTNEDAVIMWKYYPVYEDYEEHCNKG</sequence>
<keyword evidence="2" id="KW-0963">Cytoplasm</keyword>
<dbReference type="RefSeq" id="WP_066084293.1">
    <property type="nucleotide sequence ID" value="NZ_LRVM01000001.1"/>
</dbReference>
<evidence type="ECO:0000313" key="6">
    <source>
        <dbReference type="EMBL" id="KXL54531.1"/>
    </source>
</evidence>
<dbReference type="Gene3D" id="3.40.630.30">
    <property type="match status" value="1"/>
</dbReference>
<gene>
    <name evidence="6" type="primary">yjcF</name>
    <name evidence="6" type="ORF">CLNEO_06380</name>
</gene>
<dbReference type="CDD" id="cd04301">
    <property type="entry name" value="NAT_SF"/>
    <property type="match status" value="1"/>
</dbReference>
<dbReference type="InterPro" id="IPR050680">
    <property type="entry name" value="YpeA/RimI_acetyltransf"/>
</dbReference>
<evidence type="ECO:0000259" key="5">
    <source>
        <dbReference type="PROSITE" id="PS51186"/>
    </source>
</evidence>
<dbReference type="PANTHER" id="PTHR43420">
    <property type="entry name" value="ACETYLTRANSFERASE"/>
    <property type="match status" value="1"/>
</dbReference>
<keyword evidence="4 6" id="KW-0012">Acyltransferase</keyword>
<evidence type="ECO:0000256" key="4">
    <source>
        <dbReference type="ARBA" id="ARBA00023315"/>
    </source>
</evidence>
<dbReference type="InterPro" id="IPR006464">
    <property type="entry name" value="AcTrfase_RimI/Ard1"/>
</dbReference>
<dbReference type="STRING" id="36847.CLNEO_06380"/>
<proteinExistence type="inferred from homology"/>